<dbReference type="Proteomes" id="UP000248066">
    <property type="component" value="Unassembled WGS sequence"/>
</dbReference>
<gene>
    <name evidence="1" type="ORF">CR205_14980</name>
</gene>
<dbReference type="OrthoDB" id="2887909at2"/>
<evidence type="ECO:0000313" key="1">
    <source>
        <dbReference type="EMBL" id="PYZ96974.1"/>
    </source>
</evidence>
<organism evidence="1 2">
    <name type="scientific">Alteribacter lacisalsi</name>
    <dbReference type="NCBI Taxonomy" id="2045244"/>
    <lineage>
        <taxon>Bacteria</taxon>
        <taxon>Bacillati</taxon>
        <taxon>Bacillota</taxon>
        <taxon>Bacilli</taxon>
        <taxon>Bacillales</taxon>
        <taxon>Bacillaceae</taxon>
        <taxon>Alteribacter</taxon>
    </lineage>
</organism>
<accession>A0A2W0H567</accession>
<name>A0A2W0H567_9BACI</name>
<sequence length="180" mass="20406">MKQILPILLIVAVIGGAMFFFQEPAAVEEVERDWDASGNVMQGAGEGNNKWKLELWADFEDTEEPIVGFDLSMRDKERGADVEAVEVFVQFYNPMGSFYYQDLNVDEEFDGMIAIEEVCTFCSKDAFDDSEMYYGTDGDSDLFGYITIAWREDGTTYESGTDFSMPGKILNNEDYVENDN</sequence>
<comment type="caution">
    <text evidence="1">The sequence shown here is derived from an EMBL/GenBank/DDBJ whole genome shotgun (WGS) entry which is preliminary data.</text>
</comment>
<reference evidence="1 2" key="1">
    <citation type="submission" date="2017-10" db="EMBL/GenBank/DDBJ databases">
        <title>Bacillus sp. nov., a halophilic bacterium isolated from a Yangshapao Lake.</title>
        <authorList>
            <person name="Wang H."/>
        </authorList>
    </citation>
    <scope>NUCLEOTIDE SEQUENCE [LARGE SCALE GENOMIC DNA]</scope>
    <source>
        <strain evidence="1 2">YSP-3</strain>
    </source>
</reference>
<proteinExistence type="predicted"/>
<dbReference type="AlphaFoldDB" id="A0A2W0H567"/>
<protein>
    <submittedName>
        <fullName evidence="1">Uncharacterized protein</fullName>
    </submittedName>
</protein>
<keyword evidence="2" id="KW-1185">Reference proteome</keyword>
<evidence type="ECO:0000313" key="2">
    <source>
        <dbReference type="Proteomes" id="UP000248066"/>
    </source>
</evidence>
<dbReference type="RefSeq" id="WP_110520915.1">
    <property type="nucleotide sequence ID" value="NZ_PDOF01000002.1"/>
</dbReference>
<dbReference type="EMBL" id="PDOF01000002">
    <property type="protein sequence ID" value="PYZ96974.1"/>
    <property type="molecule type" value="Genomic_DNA"/>
</dbReference>